<feature type="transmembrane region" description="Helical" evidence="1">
    <location>
        <begin position="135"/>
        <end position="153"/>
    </location>
</feature>
<comment type="caution">
    <text evidence="4">The sequence shown here is derived from an EMBL/GenBank/DDBJ whole genome shotgun (WGS) entry which is preliminary data.</text>
</comment>
<feature type="transmembrane region" description="Helical" evidence="1">
    <location>
        <begin position="188"/>
        <end position="209"/>
    </location>
</feature>
<feature type="transmembrane region" description="Helical" evidence="1">
    <location>
        <begin position="16"/>
        <end position="38"/>
    </location>
</feature>
<dbReference type="PROSITE" id="PS50887">
    <property type="entry name" value="GGDEF"/>
    <property type="match status" value="1"/>
</dbReference>
<keyword evidence="5" id="KW-1185">Reference proteome</keyword>
<dbReference type="InterPro" id="IPR043128">
    <property type="entry name" value="Rev_trsase/Diguanyl_cyclase"/>
</dbReference>
<dbReference type="Pfam" id="PF00990">
    <property type="entry name" value="GGDEF"/>
    <property type="match status" value="1"/>
</dbReference>
<keyword evidence="1" id="KW-0812">Transmembrane</keyword>
<dbReference type="EMBL" id="JADOFV010000002">
    <property type="protein sequence ID" value="MBF7127023.1"/>
    <property type="molecule type" value="Genomic_DNA"/>
</dbReference>
<evidence type="ECO:0000313" key="5">
    <source>
        <dbReference type="Proteomes" id="UP000472573"/>
    </source>
</evidence>
<dbReference type="PANTHER" id="PTHR45138">
    <property type="entry name" value="REGULATORY COMPONENTS OF SENSORY TRANSDUCTION SYSTEM"/>
    <property type="match status" value="1"/>
</dbReference>
<dbReference type="InterPro" id="IPR029787">
    <property type="entry name" value="Nucleotide_cyclase"/>
</dbReference>
<proteinExistence type="predicted"/>
<gene>
    <name evidence="3" type="ORF">GBO79_03840</name>
    <name evidence="4" type="ORF">ITQ97_04235</name>
</gene>
<accession>A0A6L5A384</accession>
<feature type="transmembrane region" description="Helical" evidence="1">
    <location>
        <begin position="112"/>
        <end position="129"/>
    </location>
</feature>
<dbReference type="SMART" id="SM00267">
    <property type="entry name" value="GGDEF"/>
    <property type="match status" value="1"/>
</dbReference>
<dbReference type="NCBIfam" id="TIGR00254">
    <property type="entry name" value="GGDEF"/>
    <property type="match status" value="1"/>
</dbReference>
<keyword evidence="1" id="KW-0472">Membrane</keyword>
<feature type="transmembrane region" description="Helical" evidence="1">
    <location>
        <begin position="165"/>
        <end position="182"/>
    </location>
</feature>
<dbReference type="AlphaFoldDB" id="A0A6L5A384"/>
<reference evidence="5" key="3">
    <citation type="submission" date="2020-03" db="EMBL/GenBank/DDBJ databases">
        <title>SpeciesPrimer: A bioinformatics pipeline dedicated to the design of qPCR primers for the quantification of bacterial species.</title>
        <authorList>
            <person name="Dreier M."/>
            <person name="Berthoud H."/>
            <person name="Shani N."/>
            <person name="Wechsler D."/>
            <person name="Junier P."/>
        </authorList>
    </citation>
    <scope>NUCLEOTIDE SEQUENCE [LARGE SCALE GENOMIC DNA]</scope>
    <source>
        <strain evidence="5">FAM13073</strain>
    </source>
</reference>
<dbReference type="PANTHER" id="PTHR45138:SF9">
    <property type="entry name" value="DIGUANYLATE CYCLASE DGCM-RELATED"/>
    <property type="match status" value="1"/>
</dbReference>
<reference evidence="4" key="4">
    <citation type="submission" date="2020-11" db="EMBL/GenBank/DDBJ databases">
        <title>Antibiotic susceptibility profiles of Pediococcus pentosaceus from various origins and their implications for the safety assessment of strains with food-technology applications.</title>
        <authorList>
            <person name="Shani N."/>
            <person name="Oberhaensli S."/>
            <person name="Arias E."/>
        </authorList>
    </citation>
    <scope>NUCLEOTIDE SEQUENCE</scope>
    <source>
        <strain evidence="4">FAM 19164</strain>
    </source>
</reference>
<reference evidence="3" key="2">
    <citation type="submission" date="2019-12" db="EMBL/GenBank/DDBJ databases">
        <title>SpeciesPrimer: A bioinformatics pipeline dedicated to the design of qPCR primers for the quantification of bacterial species.</title>
        <authorList>
            <person name="Dreier M."/>
            <person name="Berthoud H."/>
            <person name="Shani N."/>
            <person name="Wechsler D."/>
            <person name="Junier P."/>
        </authorList>
    </citation>
    <scope>NUCLEOTIDE SEQUENCE</scope>
    <source>
        <strain evidence="3">FAM13073</strain>
    </source>
</reference>
<dbReference type="CDD" id="cd01949">
    <property type="entry name" value="GGDEF"/>
    <property type="match status" value="1"/>
</dbReference>
<reference evidence="3" key="1">
    <citation type="submission" date="2019-10" db="EMBL/GenBank/DDBJ databases">
        <authorList>
            <person name="Irmler S."/>
            <person name="Berthoud H."/>
            <person name="Roetschi A."/>
            <person name="Arias E."/>
            <person name="Shani N."/>
            <person name="Wuethrich D."/>
            <person name="Bruggmann R."/>
        </authorList>
    </citation>
    <scope>NUCLEOTIDE SEQUENCE</scope>
    <source>
        <strain evidence="3">FAM13073</strain>
    </source>
</reference>
<dbReference type="Proteomes" id="UP000743107">
    <property type="component" value="Unassembled WGS sequence"/>
</dbReference>
<dbReference type="Gene3D" id="3.30.70.270">
    <property type="match status" value="1"/>
</dbReference>
<dbReference type="InterPro" id="IPR000160">
    <property type="entry name" value="GGDEF_dom"/>
</dbReference>
<evidence type="ECO:0000256" key="1">
    <source>
        <dbReference type="SAM" id="Phobius"/>
    </source>
</evidence>
<dbReference type="InterPro" id="IPR050469">
    <property type="entry name" value="Diguanylate_Cyclase"/>
</dbReference>
<dbReference type="GO" id="GO:0052621">
    <property type="term" value="F:diguanylate cyclase activity"/>
    <property type="evidence" value="ECO:0007669"/>
    <property type="project" value="TreeGrafter"/>
</dbReference>
<evidence type="ECO:0000313" key="6">
    <source>
        <dbReference type="Proteomes" id="UP000743107"/>
    </source>
</evidence>
<feature type="transmembrane region" description="Helical" evidence="1">
    <location>
        <begin position="59"/>
        <end position="76"/>
    </location>
</feature>
<evidence type="ECO:0000313" key="4">
    <source>
        <dbReference type="EMBL" id="MBF7127023.1"/>
    </source>
</evidence>
<name>A0A6L5A384_PEDPE</name>
<keyword evidence="1" id="KW-1133">Transmembrane helix</keyword>
<sequence length="400" mass="46223">MENTVMNTIIYWAKGFFSFNTVVIAAITVGVLFMLAAGTYVVEMNMDKTKTSSTLIEELLWGVGLTIAMVFLQNVFTHLYSTIASSELGWEYSTAQFVVLFYCLYIVHRKVVLWFNIILPMYVYGLGIVRGQIGFDIAPILAILVIILISYTIYQQNDTLIDENVKYYSTLIMFGLAWWFVLKDIHHLTIVDIMCLTLEFLIAMSIVHFGNKKVRMIMKQYLNLMQEVDTDALTGVYNRNSFNKVVEGVFEFYSNNDAPLTMVMFDIDHFKQFNDQYSHQVGDKVLRLVADRFSYELVDRKAHGQLFRVGGEEFAIIFRGRTADDCEKIVRAIRDDLVKETIRVNNHDRVGIKVSIGISQLRDDDFDFQTFYKRVDDYLYQSKRNKRNSITVEGKVASLN</sequence>
<organism evidence="4 6">
    <name type="scientific">Pediococcus pentosaceus</name>
    <dbReference type="NCBI Taxonomy" id="1255"/>
    <lineage>
        <taxon>Bacteria</taxon>
        <taxon>Bacillati</taxon>
        <taxon>Bacillota</taxon>
        <taxon>Bacilli</taxon>
        <taxon>Lactobacillales</taxon>
        <taxon>Lactobacillaceae</taxon>
        <taxon>Pediococcus</taxon>
    </lineage>
</organism>
<dbReference type="EMBL" id="WENB01000002">
    <property type="protein sequence ID" value="KAF0414012.1"/>
    <property type="molecule type" value="Genomic_DNA"/>
</dbReference>
<dbReference type="Proteomes" id="UP000472573">
    <property type="component" value="Unassembled WGS sequence"/>
</dbReference>
<dbReference type="RefSeq" id="WP_159276519.1">
    <property type="nucleotide sequence ID" value="NZ_JADOFV010000002.1"/>
</dbReference>
<feature type="transmembrane region" description="Helical" evidence="1">
    <location>
        <begin position="88"/>
        <end position="107"/>
    </location>
</feature>
<protein>
    <submittedName>
        <fullName evidence="3">Diguanylate cyclase</fullName>
    </submittedName>
    <submittedName>
        <fullName evidence="4">GGDEF domain-containing protein</fullName>
    </submittedName>
</protein>
<evidence type="ECO:0000313" key="3">
    <source>
        <dbReference type="EMBL" id="KAF0414012.1"/>
    </source>
</evidence>
<feature type="domain" description="GGDEF" evidence="2">
    <location>
        <begin position="258"/>
        <end position="395"/>
    </location>
</feature>
<dbReference type="SUPFAM" id="SSF55073">
    <property type="entry name" value="Nucleotide cyclase"/>
    <property type="match status" value="1"/>
</dbReference>
<evidence type="ECO:0000259" key="2">
    <source>
        <dbReference type="PROSITE" id="PS50887"/>
    </source>
</evidence>